<name>A0ABS8RUM7_DATST</name>
<gene>
    <name evidence="1" type="ORF">HAX54_005013</name>
</gene>
<reference evidence="1 2" key="1">
    <citation type="journal article" date="2021" name="BMC Genomics">
        <title>Datura genome reveals duplications of psychoactive alkaloid biosynthetic genes and high mutation rate following tissue culture.</title>
        <authorList>
            <person name="Rajewski A."/>
            <person name="Carter-House D."/>
            <person name="Stajich J."/>
            <person name="Litt A."/>
        </authorList>
    </citation>
    <scope>NUCLEOTIDE SEQUENCE [LARGE SCALE GENOMIC DNA]</scope>
    <source>
        <strain evidence="1">AR-01</strain>
    </source>
</reference>
<evidence type="ECO:0000313" key="2">
    <source>
        <dbReference type="Proteomes" id="UP000823775"/>
    </source>
</evidence>
<proteinExistence type="predicted"/>
<keyword evidence="2" id="KW-1185">Reference proteome</keyword>
<sequence>GDPYHSRRPPVMDQGKYRQILGNGVLDTIVGLLQRKCDCYSGRREPVSGF</sequence>
<feature type="non-terminal residue" evidence="1">
    <location>
        <position position="1"/>
    </location>
</feature>
<comment type="caution">
    <text evidence="1">The sequence shown here is derived from an EMBL/GenBank/DDBJ whole genome shotgun (WGS) entry which is preliminary data.</text>
</comment>
<dbReference type="Proteomes" id="UP000823775">
    <property type="component" value="Unassembled WGS sequence"/>
</dbReference>
<evidence type="ECO:0000313" key="1">
    <source>
        <dbReference type="EMBL" id="MCD7450292.1"/>
    </source>
</evidence>
<accession>A0ABS8RUM7</accession>
<protein>
    <submittedName>
        <fullName evidence="1">Uncharacterized protein</fullName>
    </submittedName>
</protein>
<organism evidence="1 2">
    <name type="scientific">Datura stramonium</name>
    <name type="common">Jimsonweed</name>
    <name type="synonym">Common thornapple</name>
    <dbReference type="NCBI Taxonomy" id="4076"/>
    <lineage>
        <taxon>Eukaryota</taxon>
        <taxon>Viridiplantae</taxon>
        <taxon>Streptophyta</taxon>
        <taxon>Embryophyta</taxon>
        <taxon>Tracheophyta</taxon>
        <taxon>Spermatophyta</taxon>
        <taxon>Magnoliopsida</taxon>
        <taxon>eudicotyledons</taxon>
        <taxon>Gunneridae</taxon>
        <taxon>Pentapetalae</taxon>
        <taxon>asterids</taxon>
        <taxon>lamiids</taxon>
        <taxon>Solanales</taxon>
        <taxon>Solanaceae</taxon>
        <taxon>Solanoideae</taxon>
        <taxon>Datureae</taxon>
        <taxon>Datura</taxon>
    </lineage>
</organism>
<dbReference type="EMBL" id="JACEIK010000124">
    <property type="protein sequence ID" value="MCD7450292.1"/>
    <property type="molecule type" value="Genomic_DNA"/>
</dbReference>